<accession>K0TKC1</accession>
<keyword evidence="2" id="KW-1185">Reference proteome</keyword>
<evidence type="ECO:0000313" key="1">
    <source>
        <dbReference type="EMBL" id="EJK74486.1"/>
    </source>
</evidence>
<sequence length="212" mass="23065">MFTHWQRNWKSTDRAEVTLGPLVSLAVQLLVLELCDTLLACLLVLLSVGPLAVHAAVLDEAAGRAVLELDGVAPLLAAVGAGLVAISRNGHAAHREIEDVSLGSYLRLPMFDLMGVDSELLVSDREPKALETLLVTGGDRPSAVFSPCSVLLAELVQSSWCTDRRLRCEVRACLPLLPLVSDTPCQLDSRVDTRVKQADSRVRHERQKEAKQ</sequence>
<protein>
    <submittedName>
        <fullName evidence="1">Uncharacterized protein</fullName>
    </submittedName>
</protein>
<reference evidence="1 2" key="1">
    <citation type="journal article" date="2012" name="Genome Biol.">
        <title>Genome and low-iron response of an oceanic diatom adapted to chronic iron limitation.</title>
        <authorList>
            <person name="Lommer M."/>
            <person name="Specht M."/>
            <person name="Roy A.S."/>
            <person name="Kraemer L."/>
            <person name="Andreson R."/>
            <person name="Gutowska M.A."/>
            <person name="Wolf J."/>
            <person name="Bergner S.V."/>
            <person name="Schilhabel M.B."/>
            <person name="Klostermeier U.C."/>
            <person name="Beiko R.G."/>
            <person name="Rosenstiel P."/>
            <person name="Hippler M."/>
            <person name="Laroche J."/>
        </authorList>
    </citation>
    <scope>NUCLEOTIDE SEQUENCE [LARGE SCALE GENOMIC DNA]</scope>
    <source>
        <strain evidence="1 2">CCMP1005</strain>
    </source>
</reference>
<feature type="non-terminal residue" evidence="1">
    <location>
        <position position="212"/>
    </location>
</feature>
<gene>
    <name evidence="1" type="ORF">THAOC_03830</name>
</gene>
<dbReference type="Proteomes" id="UP000266841">
    <property type="component" value="Unassembled WGS sequence"/>
</dbReference>
<name>K0TKC1_THAOC</name>
<comment type="caution">
    <text evidence="1">The sequence shown here is derived from an EMBL/GenBank/DDBJ whole genome shotgun (WGS) entry which is preliminary data.</text>
</comment>
<evidence type="ECO:0000313" key="2">
    <source>
        <dbReference type="Proteomes" id="UP000266841"/>
    </source>
</evidence>
<dbReference type="EMBL" id="AGNL01003620">
    <property type="protein sequence ID" value="EJK74486.1"/>
    <property type="molecule type" value="Genomic_DNA"/>
</dbReference>
<organism evidence="1 2">
    <name type="scientific">Thalassiosira oceanica</name>
    <name type="common">Marine diatom</name>
    <dbReference type="NCBI Taxonomy" id="159749"/>
    <lineage>
        <taxon>Eukaryota</taxon>
        <taxon>Sar</taxon>
        <taxon>Stramenopiles</taxon>
        <taxon>Ochrophyta</taxon>
        <taxon>Bacillariophyta</taxon>
        <taxon>Coscinodiscophyceae</taxon>
        <taxon>Thalassiosirophycidae</taxon>
        <taxon>Thalassiosirales</taxon>
        <taxon>Thalassiosiraceae</taxon>
        <taxon>Thalassiosira</taxon>
    </lineage>
</organism>
<proteinExistence type="predicted"/>
<dbReference type="AlphaFoldDB" id="K0TKC1"/>